<accession>A0A835AAN1</accession>
<dbReference type="InterPro" id="IPR036047">
    <property type="entry name" value="F-box-like_dom_sf"/>
</dbReference>
<gene>
    <name evidence="2" type="ORF">HU200_062653</name>
</gene>
<dbReference type="OrthoDB" id="601353at2759"/>
<dbReference type="CDD" id="cd22157">
    <property type="entry name" value="F-box_AtFBW1-like"/>
    <property type="match status" value="1"/>
</dbReference>
<dbReference type="PANTHER" id="PTHR31672">
    <property type="entry name" value="BNACNNG10540D PROTEIN"/>
    <property type="match status" value="1"/>
</dbReference>
<dbReference type="NCBIfam" id="TIGR01640">
    <property type="entry name" value="F_box_assoc_1"/>
    <property type="match status" value="1"/>
</dbReference>
<dbReference type="Pfam" id="PF07734">
    <property type="entry name" value="FBA_1"/>
    <property type="match status" value="1"/>
</dbReference>
<sequence>MSGADEGAVAAVAATGGCISNKRPRSVPHLPMEIVATEILARLTVKTLLRFRSVCKAWRTAISSDLSLVSAHQKHQPPPSSLLIFPVLMCGRPDDDHRRCCAAEEEEEEEEEKKSCSSMGFYLWDPPLATSSVTLVHAVDDMPPGERRCPRVPHRALAHCDGLVLVATSEGNVHLFNPSARQAVTLPWSPGGVAPPNFHGHQAFGLGRDPRSGAYKAARYFHRQVLVVATGCHELTTGMEVFTVGVDRRWREMAMQPPYPVIPGRTAASFKGSLIWTVDEYHLGGGATSAPGFLRLSLEDEAFGVTPPPPCSHPRLDYACCGVSELRGELCVFRMVEPDSALEMWMGDDAVSPRWELRHAIRDAVWSSNLPRPVLALDDGIVFHVQGSSHYHGYACGYSFQTRAFEEIAKMHSLRGYHYTRRGASIAVANKFFVIPYRESLLQLPCLVPPPTEPAAALATTSLHCPR</sequence>
<dbReference type="Pfam" id="PF00646">
    <property type="entry name" value="F-box"/>
    <property type="match status" value="1"/>
</dbReference>
<reference evidence="2" key="1">
    <citation type="submission" date="2020-07" db="EMBL/GenBank/DDBJ databases">
        <title>Genome sequence and genetic diversity analysis of an under-domesticated orphan crop, white fonio (Digitaria exilis).</title>
        <authorList>
            <person name="Bennetzen J.L."/>
            <person name="Chen S."/>
            <person name="Ma X."/>
            <person name="Wang X."/>
            <person name="Yssel A.E.J."/>
            <person name="Chaluvadi S.R."/>
            <person name="Johnson M."/>
            <person name="Gangashetty P."/>
            <person name="Hamidou F."/>
            <person name="Sanogo M.D."/>
            <person name="Zwaenepoel A."/>
            <person name="Wallace J."/>
            <person name="Van De Peer Y."/>
            <person name="Van Deynze A."/>
        </authorList>
    </citation>
    <scope>NUCLEOTIDE SEQUENCE</scope>
    <source>
        <tissue evidence="2">Leaves</tissue>
    </source>
</reference>
<dbReference type="SUPFAM" id="SSF81383">
    <property type="entry name" value="F-box domain"/>
    <property type="match status" value="1"/>
</dbReference>
<dbReference type="InterPro" id="IPR006527">
    <property type="entry name" value="F-box-assoc_dom_typ1"/>
</dbReference>
<feature type="domain" description="F-box" evidence="1">
    <location>
        <begin position="30"/>
        <end position="71"/>
    </location>
</feature>
<comment type="caution">
    <text evidence="2">The sequence shown here is derived from an EMBL/GenBank/DDBJ whole genome shotgun (WGS) entry which is preliminary data.</text>
</comment>
<protein>
    <recommendedName>
        <fullName evidence="1">F-box domain-containing protein</fullName>
    </recommendedName>
</protein>
<evidence type="ECO:0000313" key="2">
    <source>
        <dbReference type="EMBL" id="KAF8653200.1"/>
    </source>
</evidence>
<dbReference type="PANTHER" id="PTHR31672:SF13">
    <property type="entry name" value="F-BOX PROTEIN CPR30-LIKE"/>
    <property type="match status" value="1"/>
</dbReference>
<dbReference type="InterPro" id="IPR050796">
    <property type="entry name" value="SCF_F-box_component"/>
</dbReference>
<dbReference type="SMART" id="SM00256">
    <property type="entry name" value="FBOX"/>
    <property type="match status" value="1"/>
</dbReference>
<dbReference type="AlphaFoldDB" id="A0A835AAN1"/>
<keyword evidence="3" id="KW-1185">Reference proteome</keyword>
<evidence type="ECO:0000313" key="3">
    <source>
        <dbReference type="Proteomes" id="UP000636709"/>
    </source>
</evidence>
<dbReference type="Gene3D" id="1.20.1280.50">
    <property type="match status" value="1"/>
</dbReference>
<dbReference type="Proteomes" id="UP000636709">
    <property type="component" value="Unassembled WGS sequence"/>
</dbReference>
<dbReference type="InterPro" id="IPR017451">
    <property type="entry name" value="F-box-assoc_interact_dom"/>
</dbReference>
<dbReference type="InterPro" id="IPR001810">
    <property type="entry name" value="F-box_dom"/>
</dbReference>
<name>A0A835AAN1_9POAL</name>
<proteinExistence type="predicted"/>
<evidence type="ECO:0000259" key="1">
    <source>
        <dbReference type="SMART" id="SM00256"/>
    </source>
</evidence>
<organism evidence="2 3">
    <name type="scientific">Digitaria exilis</name>
    <dbReference type="NCBI Taxonomy" id="1010633"/>
    <lineage>
        <taxon>Eukaryota</taxon>
        <taxon>Viridiplantae</taxon>
        <taxon>Streptophyta</taxon>
        <taxon>Embryophyta</taxon>
        <taxon>Tracheophyta</taxon>
        <taxon>Spermatophyta</taxon>
        <taxon>Magnoliopsida</taxon>
        <taxon>Liliopsida</taxon>
        <taxon>Poales</taxon>
        <taxon>Poaceae</taxon>
        <taxon>PACMAD clade</taxon>
        <taxon>Panicoideae</taxon>
        <taxon>Panicodae</taxon>
        <taxon>Paniceae</taxon>
        <taxon>Anthephorinae</taxon>
        <taxon>Digitaria</taxon>
    </lineage>
</organism>
<dbReference type="EMBL" id="JACEFO010002629">
    <property type="protein sequence ID" value="KAF8653200.1"/>
    <property type="molecule type" value="Genomic_DNA"/>
</dbReference>